<dbReference type="InterPro" id="IPR011712">
    <property type="entry name" value="Sig_transdc_His_kin_sub3_dim/P"/>
</dbReference>
<reference evidence="14" key="1">
    <citation type="submission" date="2021-02" db="EMBL/GenBank/DDBJ databases">
        <title>Natronoglycomyces albus gen. nov., sp. nov, a haloalkaliphilic actinobacterium from a soda solonchak soil.</title>
        <authorList>
            <person name="Sorokin D.Y."/>
            <person name="Khijniak T.V."/>
            <person name="Zakharycheva A.P."/>
            <person name="Boueva O.V."/>
            <person name="Ariskina E.V."/>
            <person name="Hahnke R.L."/>
            <person name="Bunk B."/>
            <person name="Sproer C."/>
            <person name="Schumann P."/>
            <person name="Evtushenko L.I."/>
            <person name="Kublanov I.V."/>
        </authorList>
    </citation>
    <scope>NUCLEOTIDE SEQUENCE</scope>
    <source>
        <strain evidence="14">DSM 106290</strain>
    </source>
</reference>
<feature type="transmembrane region" description="Helical" evidence="10">
    <location>
        <begin position="149"/>
        <end position="168"/>
    </location>
</feature>
<evidence type="ECO:0000256" key="5">
    <source>
        <dbReference type="ARBA" id="ARBA00022741"/>
    </source>
</evidence>
<evidence type="ECO:0000259" key="13">
    <source>
        <dbReference type="Pfam" id="PF23539"/>
    </source>
</evidence>
<dbReference type="CDD" id="cd16917">
    <property type="entry name" value="HATPase_UhpB-NarQ-NarX-like"/>
    <property type="match status" value="1"/>
</dbReference>
<evidence type="ECO:0000256" key="3">
    <source>
        <dbReference type="ARBA" id="ARBA00022553"/>
    </source>
</evidence>
<feature type="domain" description="Signal transduction histidine kinase subgroup 3 dimerisation and phosphoacceptor" evidence="12">
    <location>
        <begin position="190"/>
        <end position="255"/>
    </location>
</feature>
<feature type="transmembrane region" description="Helical" evidence="10">
    <location>
        <begin position="30"/>
        <end position="47"/>
    </location>
</feature>
<keyword evidence="8" id="KW-0902">Two-component regulatory system</keyword>
<dbReference type="KEGG" id="nav:JQS30_12795"/>
<evidence type="ECO:0000256" key="10">
    <source>
        <dbReference type="SAM" id="Phobius"/>
    </source>
</evidence>
<dbReference type="RefSeq" id="WP_213170639.1">
    <property type="nucleotide sequence ID" value="NZ_CP070496.1"/>
</dbReference>
<gene>
    <name evidence="14" type="ORF">JQS30_12795</name>
</gene>
<keyword evidence="10" id="KW-0472">Membrane</keyword>
<dbReference type="InterPro" id="IPR036890">
    <property type="entry name" value="HATPase_C_sf"/>
</dbReference>
<keyword evidence="10" id="KW-1133">Transmembrane helix</keyword>
<evidence type="ECO:0000313" key="14">
    <source>
        <dbReference type="EMBL" id="QSB04643.1"/>
    </source>
</evidence>
<keyword evidence="15" id="KW-1185">Reference proteome</keyword>
<dbReference type="GO" id="GO:0016020">
    <property type="term" value="C:membrane"/>
    <property type="evidence" value="ECO:0007669"/>
    <property type="project" value="InterPro"/>
</dbReference>
<evidence type="ECO:0000256" key="1">
    <source>
        <dbReference type="ARBA" id="ARBA00000085"/>
    </source>
</evidence>
<dbReference type="GO" id="GO:0046983">
    <property type="term" value="F:protein dimerization activity"/>
    <property type="evidence" value="ECO:0007669"/>
    <property type="project" value="InterPro"/>
</dbReference>
<comment type="catalytic activity">
    <reaction evidence="1">
        <text>ATP + protein L-histidine = ADP + protein N-phospho-L-histidine.</text>
        <dbReference type="EC" id="2.7.13.3"/>
    </reaction>
</comment>
<protein>
    <recommendedName>
        <fullName evidence="2">histidine kinase</fullName>
        <ecNumber evidence="2">2.7.13.3</ecNumber>
    </recommendedName>
</protein>
<evidence type="ECO:0000259" key="11">
    <source>
        <dbReference type="Pfam" id="PF02518"/>
    </source>
</evidence>
<dbReference type="InterPro" id="IPR003594">
    <property type="entry name" value="HATPase_dom"/>
</dbReference>
<dbReference type="Gene3D" id="3.30.565.10">
    <property type="entry name" value="Histidine kinase-like ATPase, C-terminal domain"/>
    <property type="match status" value="1"/>
</dbReference>
<dbReference type="Pfam" id="PF02518">
    <property type="entry name" value="HATPase_c"/>
    <property type="match status" value="1"/>
</dbReference>
<dbReference type="EMBL" id="CP070496">
    <property type="protein sequence ID" value="QSB04643.1"/>
    <property type="molecule type" value="Genomic_DNA"/>
</dbReference>
<dbReference type="Pfam" id="PF23539">
    <property type="entry name" value="DUF7134"/>
    <property type="match status" value="1"/>
</dbReference>
<evidence type="ECO:0000256" key="8">
    <source>
        <dbReference type="ARBA" id="ARBA00023012"/>
    </source>
</evidence>
<proteinExistence type="predicted"/>
<dbReference type="Pfam" id="PF07730">
    <property type="entry name" value="HisKA_3"/>
    <property type="match status" value="1"/>
</dbReference>
<keyword evidence="6" id="KW-0418">Kinase</keyword>
<dbReference type="SUPFAM" id="SSF55874">
    <property type="entry name" value="ATPase domain of HSP90 chaperone/DNA topoisomerase II/histidine kinase"/>
    <property type="match status" value="1"/>
</dbReference>
<evidence type="ECO:0000256" key="4">
    <source>
        <dbReference type="ARBA" id="ARBA00022679"/>
    </source>
</evidence>
<evidence type="ECO:0000256" key="7">
    <source>
        <dbReference type="ARBA" id="ARBA00022840"/>
    </source>
</evidence>
<organism evidence="14 15">
    <name type="scientific">Natronoglycomyces albus</name>
    <dbReference type="NCBI Taxonomy" id="2811108"/>
    <lineage>
        <taxon>Bacteria</taxon>
        <taxon>Bacillati</taxon>
        <taxon>Actinomycetota</taxon>
        <taxon>Actinomycetes</taxon>
        <taxon>Glycomycetales</taxon>
        <taxon>Glycomycetaceae</taxon>
        <taxon>Natronoglycomyces</taxon>
    </lineage>
</organism>
<feature type="compositionally biased region" description="Polar residues" evidence="9">
    <location>
        <begin position="350"/>
        <end position="360"/>
    </location>
</feature>
<dbReference type="Gene3D" id="1.20.5.1930">
    <property type="match status" value="1"/>
</dbReference>
<sequence length="401" mass="43685">MTPSQPRTKRRSLTQWARDFDSRSPLKWDIALPAALLLVAVLSYVFGQWGHWHEDFGPTFALPLAMWLLHVIPLIWRRRYPVAVLAAQAVPVTLAVITGQAISAELAVVIALFNVALRSPIKALLSFGVLIAANIFLTVGPWPEPHANTLIENMVMPWLFVLLFGWLIRSRRAYQLAQRETAADQAVAAERSRIAQEMHDIIGHNLAVITALADGGAYAARSSPERTEEAMHAIGSASREALSELRRVLYVLQDDKEPAELSPQPGLPDVESLVERVRATGLAVGLRYEGELPQMSPGMGLVVYRVVQESLTNVLRHGSPARSAEVTISANAERLAVTITNTGPVPADSSARQQPSVSLSKENESGQGIFGMRRRAEAYGGTLEAGPKATGGWHVTLTLPT</sequence>
<keyword evidence="10" id="KW-0812">Transmembrane</keyword>
<evidence type="ECO:0000256" key="6">
    <source>
        <dbReference type="ARBA" id="ARBA00022777"/>
    </source>
</evidence>
<evidence type="ECO:0000256" key="2">
    <source>
        <dbReference type="ARBA" id="ARBA00012438"/>
    </source>
</evidence>
<dbReference type="GO" id="GO:0000155">
    <property type="term" value="F:phosphorelay sensor kinase activity"/>
    <property type="evidence" value="ECO:0007669"/>
    <property type="project" value="InterPro"/>
</dbReference>
<dbReference type="InterPro" id="IPR055558">
    <property type="entry name" value="DUF7134"/>
</dbReference>
<feature type="domain" description="DUF7134" evidence="13">
    <location>
        <begin position="19"/>
        <end position="172"/>
    </location>
</feature>
<dbReference type="Proteomes" id="UP000662939">
    <property type="component" value="Chromosome"/>
</dbReference>
<keyword evidence="4" id="KW-0808">Transferase</keyword>
<feature type="region of interest" description="Disordered" evidence="9">
    <location>
        <begin position="341"/>
        <end position="366"/>
    </location>
</feature>
<keyword evidence="3" id="KW-0597">Phosphoprotein</keyword>
<dbReference type="InterPro" id="IPR050482">
    <property type="entry name" value="Sensor_HK_TwoCompSys"/>
</dbReference>
<feature type="domain" description="Histidine kinase/HSP90-like ATPase" evidence="11">
    <location>
        <begin position="303"/>
        <end position="400"/>
    </location>
</feature>
<keyword evidence="7" id="KW-0067">ATP-binding</keyword>
<feature type="transmembrane region" description="Helical" evidence="10">
    <location>
        <begin position="96"/>
        <end position="117"/>
    </location>
</feature>
<feature type="transmembrane region" description="Helical" evidence="10">
    <location>
        <begin position="124"/>
        <end position="143"/>
    </location>
</feature>
<dbReference type="PANTHER" id="PTHR24421:SF10">
    <property type="entry name" value="NITRATE_NITRITE SENSOR PROTEIN NARQ"/>
    <property type="match status" value="1"/>
</dbReference>
<name>A0A895XM81_9ACTN</name>
<evidence type="ECO:0000313" key="15">
    <source>
        <dbReference type="Proteomes" id="UP000662939"/>
    </source>
</evidence>
<keyword evidence="5" id="KW-0547">Nucleotide-binding</keyword>
<dbReference type="GO" id="GO:0005524">
    <property type="term" value="F:ATP binding"/>
    <property type="evidence" value="ECO:0007669"/>
    <property type="project" value="UniProtKB-KW"/>
</dbReference>
<dbReference type="EC" id="2.7.13.3" evidence="2"/>
<evidence type="ECO:0000259" key="12">
    <source>
        <dbReference type="Pfam" id="PF07730"/>
    </source>
</evidence>
<dbReference type="PANTHER" id="PTHR24421">
    <property type="entry name" value="NITRATE/NITRITE SENSOR PROTEIN NARX-RELATED"/>
    <property type="match status" value="1"/>
</dbReference>
<dbReference type="AlphaFoldDB" id="A0A895XM81"/>
<accession>A0A895XM81</accession>
<evidence type="ECO:0000256" key="9">
    <source>
        <dbReference type="SAM" id="MobiDB-lite"/>
    </source>
</evidence>